<evidence type="ECO:0000313" key="2">
    <source>
        <dbReference type="EMBL" id="RLV49601.1"/>
    </source>
</evidence>
<gene>
    <name evidence="2" type="ORF">D9V37_06660</name>
</gene>
<dbReference type="Pfam" id="PF00583">
    <property type="entry name" value="Acetyltransf_1"/>
    <property type="match status" value="1"/>
</dbReference>
<sequence length="163" mass="18843">MILRPARDDEWPVLEWLWQAYGHDLSEFRDSYPRPDGRFTHDHLDRARGTGTAYLALTDPGQGRGEVPVGFSLVTAGERGEWHMMAFFVTRRVRRTGLGRDLALETIRRHPGPWEIAFQEENPRAASFWRRIADEAFPDGWREERRPVPGKPEIPPDVWIIGG</sequence>
<dbReference type="EMBL" id="RDBE01000006">
    <property type="protein sequence ID" value="RLV49601.1"/>
    <property type="molecule type" value="Genomic_DNA"/>
</dbReference>
<keyword evidence="2" id="KW-0808">Transferase</keyword>
<dbReference type="SUPFAM" id="SSF55729">
    <property type="entry name" value="Acyl-CoA N-acyltransferases (Nat)"/>
    <property type="match status" value="1"/>
</dbReference>
<dbReference type="InterPro" id="IPR016181">
    <property type="entry name" value="Acyl_CoA_acyltransferase"/>
</dbReference>
<dbReference type="GO" id="GO:0016747">
    <property type="term" value="F:acyltransferase activity, transferring groups other than amino-acyl groups"/>
    <property type="evidence" value="ECO:0007669"/>
    <property type="project" value="InterPro"/>
</dbReference>
<dbReference type="AlphaFoldDB" id="A0A3L8P3E7"/>
<evidence type="ECO:0000313" key="3">
    <source>
        <dbReference type="Proteomes" id="UP000281708"/>
    </source>
</evidence>
<dbReference type="PROSITE" id="PS51186">
    <property type="entry name" value="GNAT"/>
    <property type="match status" value="1"/>
</dbReference>
<protein>
    <submittedName>
        <fullName evidence="2">GNAT family N-acetyltransferase</fullName>
    </submittedName>
</protein>
<accession>A0A3L8P3E7</accession>
<dbReference type="RefSeq" id="WP_121805366.1">
    <property type="nucleotide sequence ID" value="NZ_RDBE01000006.1"/>
</dbReference>
<dbReference type="InterPro" id="IPR000182">
    <property type="entry name" value="GNAT_dom"/>
</dbReference>
<keyword evidence="3" id="KW-1185">Reference proteome</keyword>
<dbReference type="Gene3D" id="3.40.630.30">
    <property type="match status" value="1"/>
</dbReference>
<evidence type="ECO:0000259" key="1">
    <source>
        <dbReference type="PROSITE" id="PS51186"/>
    </source>
</evidence>
<feature type="domain" description="N-acetyltransferase" evidence="1">
    <location>
        <begin position="1"/>
        <end position="161"/>
    </location>
</feature>
<dbReference type="OrthoDB" id="3627178at2"/>
<dbReference type="Proteomes" id="UP000281708">
    <property type="component" value="Unassembled WGS sequence"/>
</dbReference>
<comment type="caution">
    <text evidence="2">The sequence shown here is derived from an EMBL/GenBank/DDBJ whole genome shotgun (WGS) entry which is preliminary data.</text>
</comment>
<reference evidence="2 3" key="1">
    <citation type="submission" date="2018-10" db="EMBL/GenBank/DDBJ databases">
        <title>Marmoricola sp. 4Q3S-7 whole genome shotgun sequence.</title>
        <authorList>
            <person name="Li F."/>
        </authorList>
    </citation>
    <scope>NUCLEOTIDE SEQUENCE [LARGE SCALE GENOMIC DNA]</scope>
    <source>
        <strain evidence="2 3">4Q3S-7</strain>
    </source>
</reference>
<name>A0A3L8P3E7_9ACTN</name>
<proteinExistence type="predicted"/>
<organism evidence="2 3">
    <name type="scientific">Nocardioides mangrovicus</name>
    <dbReference type="NCBI Taxonomy" id="2478913"/>
    <lineage>
        <taxon>Bacteria</taxon>
        <taxon>Bacillati</taxon>
        <taxon>Actinomycetota</taxon>
        <taxon>Actinomycetes</taxon>
        <taxon>Propionibacteriales</taxon>
        <taxon>Nocardioidaceae</taxon>
        <taxon>Nocardioides</taxon>
    </lineage>
</organism>